<dbReference type="EMBL" id="CP086322">
    <property type="protein sequence ID" value="UQA90642.1"/>
    <property type="molecule type" value="Genomic_DNA"/>
</dbReference>
<gene>
    <name evidence="2" type="ORF">K9S39_00855</name>
</gene>
<evidence type="ECO:0000256" key="1">
    <source>
        <dbReference type="SAM" id="MobiDB-lite"/>
    </source>
</evidence>
<reference evidence="2" key="1">
    <citation type="submission" date="2021-10" db="EMBL/GenBank/DDBJ databases">
        <title>Streptomyces nigrumlapis sp.nov.,an antimicrobial producing actinobacterium isolated from Black Gobi rocks.</title>
        <authorList>
            <person name="Wen Y."/>
            <person name="Zhang W."/>
            <person name="Liu X.G."/>
        </authorList>
    </citation>
    <scope>NUCLEOTIDE SEQUENCE</scope>
    <source>
        <strain evidence="2">ST13-2-2</strain>
    </source>
</reference>
<proteinExistence type="predicted"/>
<evidence type="ECO:0000313" key="2">
    <source>
        <dbReference type="EMBL" id="UQA90642.1"/>
    </source>
</evidence>
<feature type="compositionally biased region" description="Basic residues" evidence="1">
    <location>
        <begin position="177"/>
        <end position="187"/>
    </location>
</feature>
<dbReference type="SUPFAM" id="SSF159245">
    <property type="entry name" value="AttH-like"/>
    <property type="match status" value="1"/>
</dbReference>
<accession>A0ABY4LYS0</accession>
<name>A0ABY4LYS0_9ACTN</name>
<keyword evidence="3" id="KW-1185">Reference proteome</keyword>
<sequence length="187" mass="20556">MDALIRAALLEALADGRPIPPDALLPRSVAVEHGRLEISYGRIGALRKQHNGFYQIVLSPDDVHHVDVEFHPTEAHFPMTSWTVWAEGYAFARCAVRGTITPPGVERSAVAGSGVYERAVTDRRSQTHIGRGPSDMGWSRLVVQLDSGWETVVRHVEHSDMIPSGGGTADRCGCRAPRARRPMSRWG</sequence>
<protein>
    <submittedName>
        <fullName evidence="2">Uncharacterized protein</fullName>
    </submittedName>
</protein>
<dbReference type="RefSeq" id="WP_248861383.1">
    <property type="nucleotide sequence ID" value="NZ_CP086322.1"/>
</dbReference>
<feature type="region of interest" description="Disordered" evidence="1">
    <location>
        <begin position="160"/>
        <end position="187"/>
    </location>
</feature>
<evidence type="ECO:0000313" key="3">
    <source>
        <dbReference type="Proteomes" id="UP000830115"/>
    </source>
</evidence>
<organism evidence="2 3">
    <name type="scientific">Streptomyces halobius</name>
    <dbReference type="NCBI Taxonomy" id="2879846"/>
    <lineage>
        <taxon>Bacteria</taxon>
        <taxon>Bacillati</taxon>
        <taxon>Actinomycetota</taxon>
        <taxon>Actinomycetes</taxon>
        <taxon>Kitasatosporales</taxon>
        <taxon>Streptomycetaceae</taxon>
        <taxon>Streptomyces</taxon>
    </lineage>
</organism>
<dbReference type="Proteomes" id="UP000830115">
    <property type="component" value="Chromosome"/>
</dbReference>